<reference evidence="2 3" key="1">
    <citation type="journal article" date="2005" name="PLoS Biol.">
        <title>The genomes of Oryza sativa: a history of duplications.</title>
        <authorList>
            <person name="Yu J."/>
            <person name="Wang J."/>
            <person name="Lin W."/>
            <person name="Li S."/>
            <person name="Li H."/>
            <person name="Zhou J."/>
            <person name="Ni P."/>
            <person name="Dong W."/>
            <person name="Hu S."/>
            <person name="Zeng C."/>
            <person name="Zhang J."/>
            <person name="Zhang Y."/>
            <person name="Li R."/>
            <person name="Xu Z."/>
            <person name="Li S."/>
            <person name="Li X."/>
            <person name="Zheng H."/>
            <person name="Cong L."/>
            <person name="Lin L."/>
            <person name="Yin J."/>
            <person name="Geng J."/>
            <person name="Li G."/>
            <person name="Shi J."/>
            <person name="Liu J."/>
            <person name="Lv H."/>
            <person name="Li J."/>
            <person name="Wang J."/>
            <person name="Deng Y."/>
            <person name="Ran L."/>
            <person name="Shi X."/>
            <person name="Wang X."/>
            <person name="Wu Q."/>
            <person name="Li C."/>
            <person name="Ren X."/>
            <person name="Wang J."/>
            <person name="Wang X."/>
            <person name="Li D."/>
            <person name="Liu D."/>
            <person name="Zhang X."/>
            <person name="Ji Z."/>
            <person name="Zhao W."/>
            <person name="Sun Y."/>
            <person name="Zhang Z."/>
            <person name="Bao J."/>
            <person name="Han Y."/>
            <person name="Dong L."/>
            <person name="Ji J."/>
            <person name="Chen P."/>
            <person name="Wu S."/>
            <person name="Liu J."/>
            <person name="Xiao Y."/>
            <person name="Bu D."/>
            <person name="Tan J."/>
            <person name="Yang L."/>
            <person name="Ye C."/>
            <person name="Zhang J."/>
            <person name="Xu J."/>
            <person name="Zhou Y."/>
            <person name="Yu Y."/>
            <person name="Zhang B."/>
            <person name="Zhuang S."/>
            <person name="Wei H."/>
            <person name="Liu B."/>
            <person name="Lei M."/>
            <person name="Yu H."/>
            <person name="Li Y."/>
            <person name="Xu H."/>
            <person name="Wei S."/>
            <person name="He X."/>
            <person name="Fang L."/>
            <person name="Zhang Z."/>
            <person name="Zhang Y."/>
            <person name="Huang X."/>
            <person name="Su Z."/>
            <person name="Tong W."/>
            <person name="Li J."/>
            <person name="Tong Z."/>
            <person name="Li S."/>
            <person name="Ye J."/>
            <person name="Wang L."/>
            <person name="Fang L."/>
            <person name="Lei T."/>
            <person name="Chen C."/>
            <person name="Chen H."/>
            <person name="Xu Z."/>
            <person name="Li H."/>
            <person name="Huang H."/>
            <person name="Zhang F."/>
            <person name="Xu H."/>
            <person name="Li N."/>
            <person name="Zhao C."/>
            <person name="Li S."/>
            <person name="Dong L."/>
            <person name="Huang Y."/>
            <person name="Li L."/>
            <person name="Xi Y."/>
            <person name="Qi Q."/>
            <person name="Li W."/>
            <person name="Zhang B."/>
            <person name="Hu W."/>
            <person name="Zhang Y."/>
            <person name="Tian X."/>
            <person name="Jiao Y."/>
            <person name="Liang X."/>
            <person name="Jin J."/>
            <person name="Gao L."/>
            <person name="Zheng W."/>
            <person name="Hao B."/>
            <person name="Liu S."/>
            <person name="Wang W."/>
            <person name="Yuan L."/>
            <person name="Cao M."/>
            <person name="McDermott J."/>
            <person name="Samudrala R."/>
            <person name="Wang J."/>
            <person name="Wong G.K."/>
            <person name="Yang H."/>
        </authorList>
    </citation>
    <scope>NUCLEOTIDE SEQUENCE [LARGE SCALE GENOMIC DNA]</scope>
    <source>
        <strain evidence="3">cv. 93-11</strain>
    </source>
</reference>
<feature type="compositionally biased region" description="Basic and acidic residues" evidence="1">
    <location>
        <begin position="89"/>
        <end position="99"/>
    </location>
</feature>
<dbReference type="Gramene" id="BGIOSGA024183-TA">
    <property type="protein sequence ID" value="BGIOSGA024183-PA"/>
    <property type="gene ID" value="BGIOSGA024183"/>
</dbReference>
<dbReference type="EMBL" id="CM000132">
    <property type="protein sequence ID" value="EEC82179.1"/>
    <property type="molecule type" value="Genomic_DNA"/>
</dbReference>
<dbReference type="AlphaFoldDB" id="B8B6X4"/>
<feature type="region of interest" description="Disordered" evidence="1">
    <location>
        <begin position="40"/>
        <end position="99"/>
    </location>
</feature>
<proteinExistence type="predicted"/>
<keyword evidence="3" id="KW-1185">Reference proteome</keyword>
<dbReference type="HOGENOM" id="CLU_1716165_0_0_1"/>
<name>B8B6X4_ORYSI</name>
<feature type="compositionally biased region" description="Polar residues" evidence="1">
    <location>
        <begin position="54"/>
        <end position="63"/>
    </location>
</feature>
<protein>
    <submittedName>
        <fullName evidence="2">Uncharacterized protein</fullName>
    </submittedName>
</protein>
<accession>B8B6X4</accession>
<dbReference type="Proteomes" id="UP000007015">
    <property type="component" value="Chromosome 7"/>
</dbReference>
<evidence type="ECO:0000313" key="3">
    <source>
        <dbReference type="Proteomes" id="UP000007015"/>
    </source>
</evidence>
<gene>
    <name evidence="2" type="ORF">OsI_26296</name>
</gene>
<organism evidence="2 3">
    <name type="scientific">Oryza sativa subsp. indica</name>
    <name type="common">Rice</name>
    <dbReference type="NCBI Taxonomy" id="39946"/>
    <lineage>
        <taxon>Eukaryota</taxon>
        <taxon>Viridiplantae</taxon>
        <taxon>Streptophyta</taxon>
        <taxon>Embryophyta</taxon>
        <taxon>Tracheophyta</taxon>
        <taxon>Spermatophyta</taxon>
        <taxon>Magnoliopsida</taxon>
        <taxon>Liliopsida</taxon>
        <taxon>Poales</taxon>
        <taxon>Poaceae</taxon>
        <taxon>BOP clade</taxon>
        <taxon>Oryzoideae</taxon>
        <taxon>Oryzeae</taxon>
        <taxon>Oryzinae</taxon>
        <taxon>Oryza</taxon>
        <taxon>Oryza sativa</taxon>
    </lineage>
</organism>
<evidence type="ECO:0000256" key="1">
    <source>
        <dbReference type="SAM" id="MobiDB-lite"/>
    </source>
</evidence>
<evidence type="ECO:0000313" key="2">
    <source>
        <dbReference type="EMBL" id="EEC82179.1"/>
    </source>
</evidence>
<sequence>MRQRRSSAARRLGRSTILTTAGDAASLQPLALHSIHASRRACLRRSPPPPSPSVGLQSCSTPPRLQRASAAGPATRGDPPSHLPSSAFRDGHGADRGGMEMEDLRGRCKAWNHKEAQIGKCISSLGGHFSGDLVEKIKIEKSEDALFPHGRSQAKHKMIVEGAEKMQAIAQGAYDKRDGWTPNGP</sequence>